<sequence length="250" mass="27908">MTKTNRHNFPPSVVGKVAERAAYICSNPSCHRVTIGPDQSAENLSIKTGEAAHICAASPGGPRYDMSQSESERKSIKNAIWLCGTCADLVDKNGGMGYPAEYLRKWKRDHESLMKECLEGGKRLMFQFLSHRPDEKVALRVIHLLEDKSSLYMPYAQEDPARVSDSLKELRLSLTAIRSEIAPESPLSLIVESIVRACRHYMNSTPDWPGIDELNFSLGAVRKVVGINIGELLKHYEIPVSHELHSIIPK</sequence>
<evidence type="ECO:0000313" key="2">
    <source>
        <dbReference type="Proteomes" id="UP000318567"/>
    </source>
</evidence>
<protein>
    <recommendedName>
        <fullName evidence="3">HNH endonuclease</fullName>
    </recommendedName>
</protein>
<evidence type="ECO:0008006" key="3">
    <source>
        <dbReference type="Google" id="ProtNLM"/>
    </source>
</evidence>
<dbReference type="EMBL" id="CABGGO010000003">
    <property type="protein sequence ID" value="VUS32538.1"/>
    <property type="molecule type" value="Genomic_DNA"/>
</dbReference>
<reference evidence="1 2" key="1">
    <citation type="submission" date="2019-07" db="EMBL/GenBank/DDBJ databases">
        <authorList>
            <person name="Brisse S."/>
            <person name="Rodrigues C."/>
            <person name="Thorpe H."/>
        </authorList>
    </citation>
    <scope>NUCLEOTIDE SEQUENCE [LARGE SCALE GENOMIC DNA]</scope>
    <source>
        <strain evidence="1">SB6410</strain>
    </source>
</reference>
<evidence type="ECO:0000313" key="1">
    <source>
        <dbReference type="EMBL" id="VUS32538.1"/>
    </source>
</evidence>
<organism evidence="1 2">
    <name type="scientific">Klebsiella pasteurii</name>
    <dbReference type="NCBI Taxonomy" id="2587529"/>
    <lineage>
        <taxon>Bacteria</taxon>
        <taxon>Pseudomonadati</taxon>
        <taxon>Pseudomonadota</taxon>
        <taxon>Gammaproteobacteria</taxon>
        <taxon>Enterobacterales</taxon>
        <taxon>Enterobacteriaceae</taxon>
        <taxon>Klebsiella/Raoultella group</taxon>
        <taxon>Klebsiella</taxon>
    </lineage>
</organism>
<accession>A0A9Q9UIT8</accession>
<dbReference type="AlphaFoldDB" id="A0A9Q9UIT8"/>
<dbReference type="RefSeq" id="WP_142444945.1">
    <property type="nucleotide sequence ID" value="NZ_CABGGO010000003.1"/>
</dbReference>
<comment type="caution">
    <text evidence="1">The sequence shown here is derived from an EMBL/GenBank/DDBJ whole genome shotgun (WGS) entry which is preliminary data.</text>
</comment>
<name>A0A9Q9UIT8_9ENTR</name>
<dbReference type="Proteomes" id="UP000318567">
    <property type="component" value="Unassembled WGS sequence"/>
</dbReference>
<proteinExistence type="predicted"/>
<gene>
    <name evidence="1" type="ORF">SB6410_04862</name>
</gene>